<feature type="compositionally biased region" description="Polar residues" evidence="2">
    <location>
        <begin position="131"/>
        <end position="141"/>
    </location>
</feature>
<name>A0AAD5V6X9_9APHY</name>
<dbReference type="EMBL" id="JANAWD010000085">
    <property type="protein sequence ID" value="KAJ3487699.1"/>
    <property type="molecule type" value="Genomic_DNA"/>
</dbReference>
<feature type="compositionally biased region" description="Basic and acidic residues" evidence="2">
    <location>
        <begin position="170"/>
        <end position="191"/>
    </location>
</feature>
<evidence type="ECO:0000256" key="2">
    <source>
        <dbReference type="SAM" id="MobiDB-lite"/>
    </source>
</evidence>
<keyword evidence="1" id="KW-0175">Coiled coil</keyword>
<feature type="domain" description="Rho-GAP" evidence="3">
    <location>
        <begin position="316"/>
        <end position="620"/>
    </location>
</feature>
<feature type="region of interest" description="Disordered" evidence="2">
    <location>
        <begin position="825"/>
        <end position="879"/>
    </location>
</feature>
<evidence type="ECO:0000313" key="5">
    <source>
        <dbReference type="Proteomes" id="UP001212997"/>
    </source>
</evidence>
<feature type="compositionally biased region" description="Basic and acidic residues" evidence="2">
    <location>
        <begin position="776"/>
        <end position="790"/>
    </location>
</feature>
<dbReference type="Gene3D" id="1.10.555.10">
    <property type="entry name" value="Rho GTPase activation protein"/>
    <property type="match status" value="1"/>
</dbReference>
<reference evidence="4" key="1">
    <citation type="submission" date="2022-07" db="EMBL/GenBank/DDBJ databases">
        <title>Genome Sequence of Physisporinus lineatus.</title>
        <authorList>
            <person name="Buettner E."/>
        </authorList>
    </citation>
    <scope>NUCLEOTIDE SEQUENCE</scope>
    <source>
        <strain evidence="4">VT162</strain>
    </source>
</reference>
<evidence type="ECO:0000256" key="1">
    <source>
        <dbReference type="SAM" id="Coils"/>
    </source>
</evidence>
<dbReference type="PANTHER" id="PTHR45808:SF2">
    <property type="entry name" value="RHO GTPASE-ACTIVATING PROTEIN 68F"/>
    <property type="match status" value="1"/>
</dbReference>
<dbReference type="PROSITE" id="PS50238">
    <property type="entry name" value="RHOGAP"/>
    <property type="match status" value="1"/>
</dbReference>
<keyword evidence="5" id="KW-1185">Reference proteome</keyword>
<evidence type="ECO:0000259" key="3">
    <source>
        <dbReference type="PROSITE" id="PS50238"/>
    </source>
</evidence>
<feature type="compositionally biased region" description="Basic residues" evidence="2">
    <location>
        <begin position="1"/>
        <end position="14"/>
    </location>
</feature>
<organism evidence="4 5">
    <name type="scientific">Meripilus lineatus</name>
    <dbReference type="NCBI Taxonomy" id="2056292"/>
    <lineage>
        <taxon>Eukaryota</taxon>
        <taxon>Fungi</taxon>
        <taxon>Dikarya</taxon>
        <taxon>Basidiomycota</taxon>
        <taxon>Agaricomycotina</taxon>
        <taxon>Agaricomycetes</taxon>
        <taxon>Polyporales</taxon>
        <taxon>Meripilaceae</taxon>
        <taxon>Meripilus</taxon>
    </lineage>
</organism>
<evidence type="ECO:0000313" key="4">
    <source>
        <dbReference type="EMBL" id="KAJ3487699.1"/>
    </source>
</evidence>
<feature type="compositionally biased region" description="Low complexity" evidence="2">
    <location>
        <begin position="674"/>
        <end position="701"/>
    </location>
</feature>
<dbReference type="GO" id="GO:0005096">
    <property type="term" value="F:GTPase activator activity"/>
    <property type="evidence" value="ECO:0007669"/>
    <property type="project" value="TreeGrafter"/>
</dbReference>
<proteinExistence type="predicted"/>
<comment type="caution">
    <text evidence="4">The sequence shown here is derived from an EMBL/GenBank/DDBJ whole genome shotgun (WGS) entry which is preliminary data.</text>
</comment>
<feature type="region of interest" description="Disordered" evidence="2">
    <location>
        <begin position="1"/>
        <end position="229"/>
    </location>
</feature>
<feature type="region of interest" description="Disordered" evidence="2">
    <location>
        <begin position="776"/>
        <end position="804"/>
    </location>
</feature>
<dbReference type="Proteomes" id="UP001212997">
    <property type="component" value="Unassembled WGS sequence"/>
</dbReference>
<feature type="coiled-coil region" evidence="1">
    <location>
        <begin position="880"/>
        <end position="907"/>
    </location>
</feature>
<dbReference type="InterPro" id="IPR008936">
    <property type="entry name" value="Rho_GTPase_activation_prot"/>
</dbReference>
<feature type="compositionally biased region" description="Polar residues" evidence="2">
    <location>
        <begin position="192"/>
        <end position="217"/>
    </location>
</feature>
<protein>
    <recommendedName>
        <fullName evidence="3">Rho-GAP domain-containing protein</fullName>
    </recommendedName>
</protein>
<dbReference type="SUPFAM" id="SSF48350">
    <property type="entry name" value="GTPase activation domain, GAP"/>
    <property type="match status" value="1"/>
</dbReference>
<dbReference type="AlphaFoldDB" id="A0AAD5V6X9"/>
<accession>A0AAD5V6X9</accession>
<feature type="region of interest" description="Disordered" evidence="2">
    <location>
        <begin position="643"/>
        <end position="716"/>
    </location>
</feature>
<gene>
    <name evidence="4" type="ORF">NLI96_g3350</name>
</gene>
<dbReference type="PANTHER" id="PTHR45808">
    <property type="entry name" value="RHO GTPASE-ACTIVATING PROTEIN 68F"/>
    <property type="match status" value="1"/>
</dbReference>
<dbReference type="Pfam" id="PF00620">
    <property type="entry name" value="RhoGAP"/>
    <property type="match status" value="2"/>
</dbReference>
<feature type="region of interest" description="Disordered" evidence="2">
    <location>
        <begin position="458"/>
        <end position="490"/>
    </location>
</feature>
<dbReference type="GO" id="GO:0005737">
    <property type="term" value="C:cytoplasm"/>
    <property type="evidence" value="ECO:0007669"/>
    <property type="project" value="TreeGrafter"/>
</dbReference>
<feature type="compositionally biased region" description="Basic and acidic residues" evidence="2">
    <location>
        <begin position="825"/>
        <end position="836"/>
    </location>
</feature>
<dbReference type="SMART" id="SM00324">
    <property type="entry name" value="RhoGAP"/>
    <property type="match status" value="1"/>
</dbReference>
<feature type="compositionally biased region" description="Low complexity" evidence="2">
    <location>
        <begin position="153"/>
        <end position="166"/>
    </location>
</feature>
<sequence length="914" mass="103287">MGILGRRSKSKRPRVPPTGLPGSPTFSQMQAAATAPPPQGDTRRVSGQRFDPQAVSIRRGSQAFQAVNESTGHRYSAPTIPSEPQYRPSTRSTRYASIPAEGPSSSAIVGNRGSGGQATPQSRRSMVYESTPVQGRSSVSRELQAFHFPQNDSMQSSSSQTSITVSPPLNRRDSLSLVRAREARDARERQQKVLSTPQRSRLPSKSSPSVDTDTRGSGESARPSFSVHTPIPLPQMKDFPFWTTKSLVRSLDQSLRNQGKRIRDYIEVEELISGRIWEKQEQEGLKEIEEQKRKGAIQEAEEKWKERERTRHVFGGSLSIVSEYTSHPFPVYGYLHQVPYVLIVAVEEVRRCGMDVRGMFQIFARNNRLPSLIACYDHLDPPTSRVLPDLQREDIHDVSSMASTFIRSLPQPLFHRSFFDGMWSWCISPTLAREAEHHKLFRRKTRKNDYGDLEAQIDNTSSEGEDDDFVEGFGGLPSFNSRRRKQRREEREQEKARWKAYVLAHPGEFDKYRNEKHEKKLRLERELFELETNQIAVARLILLLLPKPAFSLITYLFTFFTELLEHSQKNRLNYDKLGAIFGFKLFGGPSKGAAKTAFCWLLTRWSRIVEGFKSEESTAVCKRLAELKGDDIAQYSVPPVGRDSRFNVDPGENLRATKEEQSPVARALPRRSRSGSLSSSRRSSLSRSSSLSMEGRSSSEGQGYGQEYRRRASEPAGPLIFREVARGRQPRSNGHEFEGGMLLDFMDLGLDMPKKDDVQRGPIPREMATYDIQPEHKEHAPREYRPGSIDERDDLGGLGRERSGRGYEREEFAAIEHLIHSGSEFDTRAVGPRDEILPAPQDDSSTYSEDGDGYEPKLSPVEQRGQVLGAGGLGRGDDQVEELRRQLAIARGERDQARDTLEKMRKAFADVAQI</sequence>
<dbReference type="InterPro" id="IPR000198">
    <property type="entry name" value="RhoGAP_dom"/>
</dbReference>
<dbReference type="GO" id="GO:0007264">
    <property type="term" value="P:small GTPase-mediated signal transduction"/>
    <property type="evidence" value="ECO:0007669"/>
    <property type="project" value="TreeGrafter"/>
</dbReference>